<dbReference type="InterPro" id="IPR000383">
    <property type="entry name" value="Xaa-Pro-like_dom"/>
</dbReference>
<organism evidence="3 4">
    <name type="scientific">Nocardioides eburneus</name>
    <dbReference type="NCBI Taxonomy" id="3231482"/>
    <lineage>
        <taxon>Bacteria</taxon>
        <taxon>Bacillati</taxon>
        <taxon>Actinomycetota</taxon>
        <taxon>Actinomycetes</taxon>
        <taxon>Propionibacteriales</taxon>
        <taxon>Nocardioidaceae</taxon>
        <taxon>Nocardioides</taxon>
    </lineage>
</organism>
<proteinExistence type="predicted"/>
<reference evidence="3 4" key="1">
    <citation type="submission" date="2024-07" db="EMBL/GenBank/DDBJ databases">
        <authorList>
            <person name="Lee S."/>
            <person name="Kang M."/>
        </authorList>
    </citation>
    <scope>NUCLEOTIDE SEQUENCE [LARGE SCALE GENOMIC DNA]</scope>
    <source>
        <strain evidence="3 4">DS6</strain>
    </source>
</reference>
<dbReference type="RefSeq" id="WP_367994909.1">
    <property type="nucleotide sequence ID" value="NZ_JBFPJR010000029.1"/>
</dbReference>
<dbReference type="Gene3D" id="3.40.50.1820">
    <property type="entry name" value="alpha/beta hydrolase"/>
    <property type="match status" value="1"/>
</dbReference>
<dbReference type="SUPFAM" id="SSF49785">
    <property type="entry name" value="Galactose-binding domain-like"/>
    <property type="match status" value="1"/>
</dbReference>
<dbReference type="Gene3D" id="2.60.120.260">
    <property type="entry name" value="Galactose-binding domain-like"/>
    <property type="match status" value="1"/>
</dbReference>
<protein>
    <submittedName>
        <fullName evidence="3">CocE/NonD family hydrolase</fullName>
    </submittedName>
</protein>
<evidence type="ECO:0000313" key="3">
    <source>
        <dbReference type="EMBL" id="MEX0428941.1"/>
    </source>
</evidence>
<evidence type="ECO:0000256" key="1">
    <source>
        <dbReference type="ARBA" id="ARBA00022801"/>
    </source>
</evidence>
<evidence type="ECO:0000313" key="4">
    <source>
        <dbReference type="Proteomes" id="UP001556631"/>
    </source>
</evidence>
<feature type="domain" description="Xaa-Pro dipeptidyl-peptidase C-terminal" evidence="2">
    <location>
        <begin position="316"/>
        <end position="565"/>
    </location>
</feature>
<dbReference type="SUPFAM" id="SSF53474">
    <property type="entry name" value="alpha/beta-Hydrolases"/>
    <property type="match status" value="1"/>
</dbReference>
<dbReference type="InterPro" id="IPR008979">
    <property type="entry name" value="Galactose-bd-like_sf"/>
</dbReference>
<dbReference type="SMART" id="SM00939">
    <property type="entry name" value="PepX_C"/>
    <property type="match status" value="1"/>
</dbReference>
<comment type="caution">
    <text evidence="3">The sequence shown here is derived from an EMBL/GenBank/DDBJ whole genome shotgun (WGS) entry which is preliminary data.</text>
</comment>
<dbReference type="GO" id="GO:0016787">
    <property type="term" value="F:hydrolase activity"/>
    <property type="evidence" value="ECO:0007669"/>
    <property type="project" value="UniProtKB-KW"/>
</dbReference>
<dbReference type="Pfam" id="PF02129">
    <property type="entry name" value="Peptidase_S15"/>
    <property type="match status" value="1"/>
</dbReference>
<evidence type="ECO:0000259" key="2">
    <source>
        <dbReference type="SMART" id="SM00939"/>
    </source>
</evidence>
<dbReference type="Proteomes" id="UP001556631">
    <property type="component" value="Unassembled WGS sequence"/>
</dbReference>
<name>A0ABV3T169_9ACTN</name>
<gene>
    <name evidence="3" type="ORF">AB3X52_15040</name>
</gene>
<dbReference type="InterPro" id="IPR050585">
    <property type="entry name" value="Xaa-Pro_dipeptidyl-ppase/CocE"/>
</dbReference>
<dbReference type="PANTHER" id="PTHR43056:SF10">
    <property type="entry name" value="COCE_NOND FAMILY, PUTATIVE (AFU_ORTHOLOGUE AFUA_7G00600)-RELATED"/>
    <property type="match status" value="1"/>
</dbReference>
<dbReference type="EMBL" id="JBFPJR010000029">
    <property type="protein sequence ID" value="MEX0428941.1"/>
    <property type="molecule type" value="Genomic_DNA"/>
</dbReference>
<keyword evidence="1 3" id="KW-0378">Hydrolase</keyword>
<dbReference type="InterPro" id="IPR005674">
    <property type="entry name" value="CocE/Ser_esterase"/>
</dbReference>
<dbReference type="NCBIfam" id="TIGR00976">
    <property type="entry name" value="CocE_NonD"/>
    <property type="match status" value="1"/>
</dbReference>
<accession>A0ABV3T169</accession>
<dbReference type="Pfam" id="PF08530">
    <property type="entry name" value="PepX_C"/>
    <property type="match status" value="1"/>
</dbReference>
<dbReference type="InterPro" id="IPR013736">
    <property type="entry name" value="Xaa-Pro_dipept_C"/>
</dbReference>
<dbReference type="Gene3D" id="1.10.3020.10">
    <property type="entry name" value="alpha-amino acid ester hydrolase ( Helical cap domain)"/>
    <property type="match status" value="1"/>
</dbReference>
<dbReference type="PANTHER" id="PTHR43056">
    <property type="entry name" value="PEPTIDASE S9 PROLYL OLIGOPEPTIDASE"/>
    <property type="match status" value="1"/>
</dbReference>
<keyword evidence="4" id="KW-1185">Reference proteome</keyword>
<sequence length="573" mass="62235">MPASPTRVLERDVPMTTRDGVTLRAVVHRIEDRTDQPVVLVRNPYGEDLVRTLPYDAFLDAGFAVVVQDCRGCATSDGDFAPFEHEEQDTLDAIGWCAALPYGNGTVATYGMSYLGMTQLAAAVDAPAELAAIVPIVTPADYHTGVAYRGGAMQLGQLTGWYTMTSAMALQRRAARGEDVGEQLARFAAHAADPWASVAEGPLADAPVVSEVLPTWRRWLAEETWGDYWSRVGYRDRRSAIAVPGLHVGGWFDLFLGGTLDNFTTLSGSAATERARRGQRLIVGPWSHRDRDGVVGERDFGPSASEEGFGLTAAVTRFLTAAVAGERIPDAPVRIFVMGADEWRDEQEWPLARTAYTPWYLHAGGALSPVEPARSEPSTYVHDPSDPVPMRGGQSGIFAGGLEGGDEWTPGPRDQRPLDDRADLLRFVSEPLADDVEVTGPVRVVLHAATSADDTDFVARLVDVWPDGRAMSVVDGIVRAKYRDGQDRARPITPGEVTRYEIDLWGTSQLFRAGHRIRVDIASSSYPNWSVNSGALVDVGRAIAADNRPAHQQVFHDPAHASHILLPVIPPAE</sequence>
<dbReference type="InterPro" id="IPR029058">
    <property type="entry name" value="AB_hydrolase_fold"/>
</dbReference>